<dbReference type="EMBL" id="CP093362">
    <property type="protein sequence ID" value="UQS84935.1"/>
    <property type="molecule type" value="Genomic_DNA"/>
</dbReference>
<feature type="signal peptide" evidence="2">
    <location>
        <begin position="1"/>
        <end position="27"/>
    </location>
</feature>
<evidence type="ECO:0008006" key="5">
    <source>
        <dbReference type="Google" id="ProtNLM"/>
    </source>
</evidence>
<dbReference type="Proteomes" id="UP000831859">
    <property type="component" value="Chromosome"/>
</dbReference>
<reference evidence="3 4" key="1">
    <citation type="journal article" date="2022" name="Int. J. Syst. Evol. Microbiol.">
        <title>Apilactobacillus apisilvae sp. nov., Nicolia spurrieriana gen. nov. sp. nov., Bombilactobacillus folatiphilus sp. nov. and Bombilactobacillus thymidiniphilus sp. nov., four new lactic acid bacterial isolates from stingless bees Tetragonula carbonaria and Austroplebeia australis.</title>
        <authorList>
            <person name="Oliphant S.A."/>
            <person name="Watson-Haigh N.S."/>
            <person name="Sumby K.M."/>
            <person name="Gardner J."/>
            <person name="Groom S."/>
            <person name="Jiranek V."/>
        </authorList>
    </citation>
    <scope>NUCLEOTIDE SEQUENCE [LARGE SCALE GENOMIC DNA]</scope>
    <source>
        <strain evidence="3 4">SG5_A10</strain>
    </source>
</reference>
<protein>
    <recommendedName>
        <fullName evidence="5">Extracellular protein</fullName>
    </recommendedName>
</protein>
<feature type="region of interest" description="Disordered" evidence="1">
    <location>
        <begin position="227"/>
        <end position="283"/>
    </location>
</feature>
<accession>A0ABY4PGM6</accession>
<proteinExistence type="predicted"/>
<feature type="compositionally biased region" description="Polar residues" evidence="1">
    <location>
        <begin position="241"/>
        <end position="251"/>
    </location>
</feature>
<evidence type="ECO:0000256" key="2">
    <source>
        <dbReference type="SAM" id="SignalP"/>
    </source>
</evidence>
<feature type="chain" id="PRO_5046446819" description="Extracellular protein" evidence="2">
    <location>
        <begin position="28"/>
        <end position="545"/>
    </location>
</feature>
<dbReference type="SUPFAM" id="SSF63825">
    <property type="entry name" value="YWTD domain"/>
    <property type="match status" value="1"/>
</dbReference>
<name>A0ABY4PGM6_9LACO</name>
<keyword evidence="2" id="KW-0732">Signal</keyword>
<dbReference type="RefSeq" id="WP_249510915.1">
    <property type="nucleotide sequence ID" value="NZ_CP093362.1"/>
</dbReference>
<organism evidence="3 4">
    <name type="scientific">Apilactobacillus apisilvae</name>
    <dbReference type="NCBI Taxonomy" id="2923364"/>
    <lineage>
        <taxon>Bacteria</taxon>
        <taxon>Bacillati</taxon>
        <taxon>Bacillota</taxon>
        <taxon>Bacilli</taxon>
        <taxon>Lactobacillales</taxon>
        <taxon>Lactobacillaceae</taxon>
        <taxon>Apilactobacillus</taxon>
    </lineage>
</organism>
<evidence type="ECO:0000313" key="3">
    <source>
        <dbReference type="EMBL" id="UQS84935.1"/>
    </source>
</evidence>
<sequence>MKKITKLALTAVAALSLGGLAAPAAHADSNFFIHSWDESKTPIPQTSAGNVLQDYNDSDLQMMNNKLPKFKPVWGKYKHVKSTDKPYVYSNTDESNTANDFTTKWFLPQGFNISQSEHGNYQGIVMANNSIYLLESMGSGVNQGAIIRFKLDALENMGLMQSGNENVLLNVFNYFNPYTDQGRQNNQEFVDYLNATSDARDDMKASGQKINKIQTAIQNMKTNLAKAQADNQKLQDDYNSKFGTTGQSNDNRNNKKLTKQQKAAKDKETKKQQAQQKAAKKQLDKSIKKYNALVQKTNDQIKTDQTTSNQLNAQIVEDQQSIQEAQNGNPLLGQYESITDSVQSTPLINSGHGQTMAYNSANNHLYLAQDDKTSDYNDNDDNQITEIDADTMEPVHQYNFKLQHEGKSFGLHTLAFDKQGRAYFGIQAGPSGTKNRKAYSLYIGNLSDGNISFRPAKQVIHWAGSWNQGVTYNPKNDRLYLVSNDIITSLPVDKLNAGTLTGKDMKYTTFNSHREFEGLSFDENGYGYLLALWRSEIMKTTYPLE</sequence>
<evidence type="ECO:0000256" key="1">
    <source>
        <dbReference type="SAM" id="MobiDB-lite"/>
    </source>
</evidence>
<evidence type="ECO:0000313" key="4">
    <source>
        <dbReference type="Proteomes" id="UP000831859"/>
    </source>
</evidence>
<gene>
    <name evidence="3" type="ORF">MOO46_06745</name>
</gene>
<keyword evidence="4" id="KW-1185">Reference proteome</keyword>